<feature type="compositionally biased region" description="Basic and acidic residues" evidence="1">
    <location>
        <begin position="1329"/>
        <end position="1339"/>
    </location>
</feature>
<feature type="compositionally biased region" description="Basic and acidic residues" evidence="1">
    <location>
        <begin position="863"/>
        <end position="880"/>
    </location>
</feature>
<reference evidence="3" key="1">
    <citation type="submission" date="2025-08" db="UniProtKB">
        <authorList>
            <consortium name="Ensembl"/>
        </authorList>
    </citation>
    <scope>IDENTIFICATION</scope>
</reference>
<dbReference type="GO" id="GO:0004843">
    <property type="term" value="F:cysteine-type deubiquitinase activity"/>
    <property type="evidence" value="ECO:0007669"/>
    <property type="project" value="InterPro"/>
</dbReference>
<evidence type="ECO:0000313" key="4">
    <source>
        <dbReference type="Proteomes" id="UP000264800"/>
    </source>
</evidence>
<feature type="compositionally biased region" description="Basic and acidic residues" evidence="1">
    <location>
        <begin position="816"/>
        <end position="830"/>
    </location>
</feature>
<dbReference type="STRING" id="37003.ENSKMAP00000015640"/>
<feature type="compositionally biased region" description="Basic and acidic residues" evidence="1">
    <location>
        <begin position="1015"/>
        <end position="1075"/>
    </location>
</feature>
<dbReference type="GeneTree" id="ENSGT00940000174852"/>
<feature type="compositionally biased region" description="Basic and acidic residues" evidence="1">
    <location>
        <begin position="580"/>
        <end position="598"/>
    </location>
</feature>
<feature type="compositionally biased region" description="Basic and acidic residues" evidence="1">
    <location>
        <begin position="979"/>
        <end position="1002"/>
    </location>
</feature>
<organism evidence="3 4">
    <name type="scientific">Kryptolebias marmoratus</name>
    <name type="common">Mangrove killifish</name>
    <name type="synonym">Rivulus marmoratus</name>
    <dbReference type="NCBI Taxonomy" id="37003"/>
    <lineage>
        <taxon>Eukaryota</taxon>
        <taxon>Metazoa</taxon>
        <taxon>Chordata</taxon>
        <taxon>Craniata</taxon>
        <taxon>Vertebrata</taxon>
        <taxon>Euteleostomi</taxon>
        <taxon>Actinopterygii</taxon>
        <taxon>Neopterygii</taxon>
        <taxon>Teleostei</taxon>
        <taxon>Neoteleostei</taxon>
        <taxon>Acanthomorphata</taxon>
        <taxon>Ovalentaria</taxon>
        <taxon>Atherinomorphae</taxon>
        <taxon>Cyprinodontiformes</taxon>
        <taxon>Rivulidae</taxon>
        <taxon>Kryptolebias</taxon>
    </lineage>
</organism>
<feature type="compositionally biased region" description="Basic and acidic residues" evidence="1">
    <location>
        <begin position="1500"/>
        <end position="1515"/>
    </location>
</feature>
<dbReference type="PROSITE" id="PS00973">
    <property type="entry name" value="USP_2"/>
    <property type="match status" value="1"/>
</dbReference>
<dbReference type="GO" id="GO:0005634">
    <property type="term" value="C:nucleus"/>
    <property type="evidence" value="ECO:0007669"/>
    <property type="project" value="TreeGrafter"/>
</dbReference>
<feature type="compositionally biased region" description="Basic and acidic residues" evidence="1">
    <location>
        <begin position="610"/>
        <end position="627"/>
    </location>
</feature>
<feature type="compositionally biased region" description="Polar residues" evidence="1">
    <location>
        <begin position="463"/>
        <end position="472"/>
    </location>
</feature>
<feature type="compositionally biased region" description="Acidic residues" evidence="1">
    <location>
        <begin position="1087"/>
        <end position="1098"/>
    </location>
</feature>
<dbReference type="InterPro" id="IPR028889">
    <property type="entry name" value="USP"/>
</dbReference>
<feature type="compositionally biased region" description="Basic and acidic residues" evidence="1">
    <location>
        <begin position="930"/>
        <end position="954"/>
    </location>
</feature>
<dbReference type="OMA" id="MRITHET"/>
<feature type="compositionally biased region" description="Polar residues" evidence="1">
    <location>
        <begin position="920"/>
        <end position="929"/>
    </location>
</feature>
<feature type="compositionally biased region" description="Basic and acidic residues" evidence="1">
    <location>
        <begin position="1449"/>
        <end position="1472"/>
    </location>
</feature>
<evidence type="ECO:0000256" key="1">
    <source>
        <dbReference type="SAM" id="MobiDB-lite"/>
    </source>
</evidence>
<feature type="compositionally biased region" description="Acidic residues" evidence="1">
    <location>
        <begin position="738"/>
        <end position="750"/>
    </location>
</feature>
<feature type="region of interest" description="Disordered" evidence="1">
    <location>
        <begin position="1213"/>
        <end position="1232"/>
    </location>
</feature>
<dbReference type="PANTHER" id="PTHR24006:SF899">
    <property type="entry name" value="UBIQUITIN CARBOXYL-TERMINAL HYDROLASE"/>
    <property type="match status" value="1"/>
</dbReference>
<dbReference type="GO" id="GO:0005829">
    <property type="term" value="C:cytosol"/>
    <property type="evidence" value="ECO:0007669"/>
    <property type="project" value="TreeGrafter"/>
</dbReference>
<proteinExistence type="predicted"/>
<feature type="region of interest" description="Disordered" evidence="1">
    <location>
        <begin position="359"/>
        <end position="443"/>
    </location>
</feature>
<feature type="compositionally biased region" description="Basic and acidic residues" evidence="1">
    <location>
        <begin position="758"/>
        <end position="769"/>
    </location>
</feature>
<feature type="region of interest" description="Disordered" evidence="1">
    <location>
        <begin position="463"/>
        <end position="598"/>
    </location>
</feature>
<dbReference type="PROSITE" id="PS00972">
    <property type="entry name" value="USP_1"/>
    <property type="match status" value="1"/>
</dbReference>
<feature type="compositionally biased region" description="Basic and acidic residues" evidence="1">
    <location>
        <begin position="359"/>
        <end position="375"/>
    </location>
</feature>
<dbReference type="SUPFAM" id="SSF54001">
    <property type="entry name" value="Cysteine proteinases"/>
    <property type="match status" value="1"/>
</dbReference>
<feature type="region of interest" description="Disordered" evidence="1">
    <location>
        <begin position="1238"/>
        <end position="1428"/>
    </location>
</feature>
<feature type="compositionally biased region" description="Basic and acidic residues" evidence="1">
    <location>
        <begin position="1353"/>
        <end position="1362"/>
    </location>
</feature>
<feature type="region of interest" description="Disordered" evidence="1">
    <location>
        <begin position="610"/>
        <end position="1130"/>
    </location>
</feature>
<accession>A0A3Q3AHL0</accession>
<evidence type="ECO:0000313" key="3">
    <source>
        <dbReference type="Ensembl" id="ENSKMAP00000015640.1"/>
    </source>
</evidence>
<protein>
    <submittedName>
        <fullName evidence="3">Dentin sialophosphoprotein-like</fullName>
    </submittedName>
</protein>
<dbReference type="Pfam" id="PF00443">
    <property type="entry name" value="UCH"/>
    <property type="match status" value="1"/>
</dbReference>
<name>A0A3Q3AHL0_KRYMA</name>
<dbReference type="PROSITE" id="PS50235">
    <property type="entry name" value="USP_3"/>
    <property type="match status" value="1"/>
</dbReference>
<feature type="region of interest" description="Disordered" evidence="1">
    <location>
        <begin position="1443"/>
        <end position="1515"/>
    </location>
</feature>
<feature type="compositionally biased region" description="Polar residues" evidence="1">
    <location>
        <begin position="637"/>
        <end position="649"/>
    </location>
</feature>
<feature type="compositionally biased region" description="Polar residues" evidence="1">
    <location>
        <begin position="790"/>
        <end position="799"/>
    </location>
</feature>
<evidence type="ECO:0000259" key="2">
    <source>
        <dbReference type="PROSITE" id="PS50235"/>
    </source>
</evidence>
<dbReference type="Proteomes" id="UP000264800">
    <property type="component" value="Unplaced"/>
</dbReference>
<reference evidence="3" key="2">
    <citation type="submission" date="2025-09" db="UniProtKB">
        <authorList>
            <consortium name="Ensembl"/>
        </authorList>
    </citation>
    <scope>IDENTIFICATION</scope>
</reference>
<dbReference type="InterPro" id="IPR001394">
    <property type="entry name" value="Peptidase_C19_UCH"/>
</dbReference>
<feature type="compositionally biased region" description="Basic and acidic residues" evidence="1">
    <location>
        <begin position="889"/>
        <end position="919"/>
    </location>
</feature>
<dbReference type="GO" id="GO:0016579">
    <property type="term" value="P:protein deubiquitination"/>
    <property type="evidence" value="ECO:0007669"/>
    <property type="project" value="InterPro"/>
</dbReference>
<dbReference type="PANTHER" id="PTHR24006">
    <property type="entry name" value="UBIQUITIN CARBOXYL-TERMINAL HYDROLASE"/>
    <property type="match status" value="1"/>
</dbReference>
<feature type="compositionally biased region" description="Basic and acidic residues" evidence="1">
    <location>
        <begin position="704"/>
        <end position="730"/>
    </location>
</feature>
<dbReference type="Ensembl" id="ENSKMAT00000015865.1">
    <property type="protein sequence ID" value="ENSKMAP00000015640.1"/>
    <property type="gene ID" value="ENSKMAG00000011699.1"/>
</dbReference>
<dbReference type="InterPro" id="IPR050164">
    <property type="entry name" value="Peptidase_C19"/>
</dbReference>
<feature type="domain" description="USP" evidence="2">
    <location>
        <begin position="13"/>
        <end position="295"/>
    </location>
</feature>
<dbReference type="InterPro" id="IPR018200">
    <property type="entry name" value="USP_CS"/>
</dbReference>
<feature type="compositionally biased region" description="Basic and acidic residues" evidence="1">
    <location>
        <begin position="1241"/>
        <end position="1264"/>
    </location>
</feature>
<feature type="compositionally biased region" description="Basic and acidic residues" evidence="1">
    <location>
        <begin position="1307"/>
        <end position="1320"/>
    </location>
</feature>
<dbReference type="Gene3D" id="3.90.70.10">
    <property type="entry name" value="Cysteine proteinases"/>
    <property type="match status" value="1"/>
</dbReference>
<feature type="compositionally biased region" description="Basic and acidic residues" evidence="1">
    <location>
        <begin position="510"/>
        <end position="524"/>
    </location>
</feature>
<feature type="compositionally biased region" description="Basic and acidic residues" evidence="1">
    <location>
        <begin position="535"/>
        <end position="547"/>
    </location>
</feature>
<dbReference type="InterPro" id="IPR038765">
    <property type="entry name" value="Papain-like_cys_pep_sf"/>
</dbReference>
<keyword evidence="4" id="KW-1185">Reference proteome</keyword>
<feature type="compositionally biased region" description="Basic and acidic residues" evidence="1">
    <location>
        <begin position="650"/>
        <end position="672"/>
    </location>
</feature>
<feature type="compositionally biased region" description="Basic and acidic residues" evidence="1">
    <location>
        <begin position="1386"/>
        <end position="1415"/>
    </location>
</feature>
<feature type="compositionally biased region" description="Basic and acidic residues" evidence="1">
    <location>
        <begin position="407"/>
        <end position="429"/>
    </location>
</feature>
<sequence>MPANNKPSADEYHGLNNRGATCYLNSVLQVLFMTEEFREAVKSFSDDSPDTEKVIDPHLKDLFHDLQRETTHTKKIIKALKIDRVYEQRDAAEYLEKILSQTSSKAAEIFHGQMVHRTTCSVCETDTETGGQFWHLPFDLVDSSSGNYSVEDGIEKHFKPSYFNGDNQMYCDKCDTKVDASSKYVIKHHPDVLILLLKRFDFSYHFMSYVKIKCDVDVPHTLKIPENQTYELYAVVDHFGDLRGGHYTATIKSQDDEDRWFSFDDTRVTSLSSPFTDDKNVAKFGSAYLLFYRKKADIQEKRKRKRNEIRDDLVPKKAKLDFCARYNTVKDTDIEDQEDNKNLLSTEIWKRLKVPEREELTVTRESRPDADHDVQPGESKISAVLPRHDRHDDMSDPPGGFIDEETEIKRIKNETENSDRHENMTSKDADQEENTDENDMRQEEDTYLISSKEMKKISVPEQSELTVVNQTRPDVCHDFKPGNNEKVVSAAHDRQDDISHAQGKLSSGTTEDKQEEQEVKHETEDFSCCKGGITSKDRTTKDLEDNRGLPSTGDQTELKDPDEADINLTTPDVKINLKPGDSERSPLPAGHDEMSPEHRKIICVTTDVSKETKNSNDHEQVMKTKDEITDDWEENRNLLSNTISAQTEVKNPEKSEQTETKEMRPFVDHDVQPRNSKISAVLPVHDRQDDVSDPYSLIMNVTTDKNKQTENSDSHEDMTSKDTDQDKDRGLPSTGDQTELEDQDEAELTEVDPTRPGVGHDFKPGDSEKVVYTIYDRSDDISDAQGRISDGTTDNTQEEQGVIHETENFSSYTESIKSKDRNTKDLEDNRGLPSTGDQTEVKDPDEAEINLMTPDVKINVKPGDSERSPLPAGHDEVSPEHRKRISVTTDERKQTENSDSHEQVMKSKGENTDDREENRNLLSTEVSTQTEDKNPEKSEQTETKEMRPDVDHHVQPGNISAVSAGHDRQNNTSGPPGRFIDEKTKEKGIKHETENSDIHADEITSINTDTDDLEEKISTEDQDKIRDPENKKLKEMRQPLSELTDKDTKDMRITHETENSDSHEDMTSKDADQETVRGLPSTGDQTELQDQDEAELTDTDQMTPDVKINLKPEGSERSPLPAGHDEVSPEHRKIISVTIDESKQTESTHNYDNNEQEMTTMDENTDDQEETVICFLPPFLLRLMPSILTNWNKLRSPRQNQVLVVMPENSEISAVSGGHGNQDDMSDPHQLIMNIPTNKNKQTENSDSHEDMTLKDTDQDKDRGLPSTGDQTELKDPDEAELTVVDQTRPNVSHDFKPGDSETGVSADHDRQEDISEGRLSDGTTDNTQGEKEVKHETENFSCCKEGITCKDGNTKDLKDNRGLPSTGDQTYMKDPDEAEINLTTPDEKINLKPEDSERSPLPAGHDEEMTTKDENTDDQEETETCSPLQFLLRLTSRFLTNLKTSSGSHEDMISKDGDQEKDQKPNADHNVKPGNSEVSAVSAGHDGQDDMSDPAGKFINKEGEEKGIKHEFEN</sequence>